<dbReference type="OrthoDB" id="9798714at2"/>
<dbReference type="Proteomes" id="UP000180252">
    <property type="component" value="Unassembled WGS sequence"/>
</dbReference>
<dbReference type="Proteomes" id="UP000198319">
    <property type="component" value="Unassembled WGS sequence"/>
</dbReference>
<dbReference type="STRING" id="1278819.BHE19_04005"/>
<keyword evidence="5" id="KW-1185">Reference proteome</keyword>
<feature type="chain" id="PRO_5010276546" evidence="1">
    <location>
        <begin position="23"/>
        <end position="287"/>
    </location>
</feature>
<dbReference type="CDD" id="cd14789">
    <property type="entry name" value="Tiki"/>
    <property type="match status" value="1"/>
</dbReference>
<dbReference type="InterPro" id="IPR002816">
    <property type="entry name" value="TraB/PrgY/GumN_fam"/>
</dbReference>
<dbReference type="EMBL" id="MUHG01000005">
    <property type="protein sequence ID" value="OXB20990.1"/>
    <property type="molecule type" value="Genomic_DNA"/>
</dbReference>
<dbReference type="InterPro" id="IPR047111">
    <property type="entry name" value="YbaP-like"/>
</dbReference>
<name>A0A1S1JA84_9FLAO</name>
<sequence length="287" mass="32186">MKKLVTSAIAVIALVFCGTTQAQKKTPKLENSLLWEVTGNGLSKPSYLYGTIHAICSGDYFLSDKTKKAFEASNELVLEIDLADPKEMADMQQLVLGKEPLSKRLSPEQLSKLDLILQKTTGMTVKQVDAYSLTAVMSMVSIKSFGCKDLKFYEMEFIENAKKRNIEIGGLETVKSQEKMLEKAYNNDEMLMMLEELNDSVMSQSVSFYKNENINGLYDVITDEKMGSEKTNKVILDQRNMNWVKTMPEMMKKQSVFFAVGSGHLGGEYGVISLLKKAGYKVKPVMQ</sequence>
<reference evidence="2" key="2">
    <citation type="submission" date="2016-09" db="EMBL/GenBank/DDBJ databases">
        <authorList>
            <person name="Capua I."/>
            <person name="De Benedictis P."/>
            <person name="Joannis T."/>
            <person name="Lombin L.H."/>
            <person name="Cattoli G."/>
        </authorList>
    </citation>
    <scope>NUCLEOTIDE SEQUENCE [LARGE SCALE GENOMIC DNA]</scope>
    <source>
        <strain evidence="2">MSU</strain>
    </source>
</reference>
<gene>
    <name evidence="3" type="ORF">B0A71_05180</name>
    <name evidence="2" type="ORF">BHE19_04005</name>
</gene>
<accession>A0A1S1JA84</accession>
<reference evidence="3 5" key="3">
    <citation type="submission" date="2016-11" db="EMBL/GenBank/DDBJ databases">
        <title>Whole genomes of Flavobacteriaceae.</title>
        <authorList>
            <person name="Stine C."/>
            <person name="Li C."/>
            <person name="Tadesse D."/>
        </authorList>
    </citation>
    <scope>NUCLEOTIDE SEQUENCE [LARGE SCALE GENOMIC DNA]</scope>
    <source>
        <strain evidence="3 5">ATCC BAA-2541</strain>
    </source>
</reference>
<dbReference type="RefSeq" id="WP_070906362.1">
    <property type="nucleotide sequence ID" value="NZ_MIKE01000011.1"/>
</dbReference>
<dbReference type="EMBL" id="MIKE01000011">
    <property type="protein sequence ID" value="OHT46680.1"/>
    <property type="molecule type" value="Genomic_DNA"/>
</dbReference>
<evidence type="ECO:0000313" key="2">
    <source>
        <dbReference type="EMBL" id="OHT46680.1"/>
    </source>
</evidence>
<dbReference type="Pfam" id="PF01963">
    <property type="entry name" value="TraB_PrgY_gumN"/>
    <property type="match status" value="1"/>
</dbReference>
<dbReference type="PANTHER" id="PTHR40590:SF1">
    <property type="entry name" value="CYTOPLASMIC PROTEIN"/>
    <property type="match status" value="1"/>
</dbReference>
<protein>
    <submittedName>
        <fullName evidence="2">Polysaccharide biosynthesis protein GumN</fullName>
    </submittedName>
    <submittedName>
        <fullName evidence="3">TraB/GumN family protein</fullName>
    </submittedName>
</protein>
<evidence type="ECO:0000313" key="5">
    <source>
        <dbReference type="Proteomes" id="UP000198319"/>
    </source>
</evidence>
<dbReference type="PANTHER" id="PTHR40590">
    <property type="entry name" value="CYTOPLASMIC PROTEIN-RELATED"/>
    <property type="match status" value="1"/>
</dbReference>
<comment type="caution">
    <text evidence="2">The sequence shown here is derived from an EMBL/GenBank/DDBJ whole genome shotgun (WGS) entry which is preliminary data.</text>
</comment>
<keyword evidence="1" id="KW-0732">Signal</keyword>
<evidence type="ECO:0000313" key="4">
    <source>
        <dbReference type="Proteomes" id="UP000180252"/>
    </source>
</evidence>
<dbReference type="AlphaFoldDB" id="A0A1S1JA84"/>
<evidence type="ECO:0000313" key="3">
    <source>
        <dbReference type="EMBL" id="OXB20990.1"/>
    </source>
</evidence>
<feature type="signal peptide" evidence="1">
    <location>
        <begin position="1"/>
        <end position="22"/>
    </location>
</feature>
<reference evidence="4" key="1">
    <citation type="submission" date="2016-09" db="EMBL/GenBank/DDBJ databases">
        <authorList>
            <person name="Chen S."/>
            <person name="Walker E."/>
        </authorList>
    </citation>
    <scope>NUCLEOTIDE SEQUENCE [LARGE SCALE GENOMIC DNA]</scope>
    <source>
        <strain evidence="4">MSU</strain>
    </source>
</reference>
<proteinExistence type="predicted"/>
<evidence type="ECO:0000256" key="1">
    <source>
        <dbReference type="SAM" id="SignalP"/>
    </source>
</evidence>
<organism evidence="2 4">
    <name type="scientific">Flavobacterium tructae</name>
    <dbReference type="NCBI Taxonomy" id="1114873"/>
    <lineage>
        <taxon>Bacteria</taxon>
        <taxon>Pseudomonadati</taxon>
        <taxon>Bacteroidota</taxon>
        <taxon>Flavobacteriia</taxon>
        <taxon>Flavobacteriales</taxon>
        <taxon>Flavobacteriaceae</taxon>
        <taxon>Flavobacterium</taxon>
    </lineage>
</organism>